<keyword evidence="2" id="KW-1185">Reference proteome</keyword>
<evidence type="ECO:0000313" key="2">
    <source>
        <dbReference type="Proteomes" id="UP000030063"/>
    </source>
</evidence>
<dbReference type="PROSITE" id="PS51257">
    <property type="entry name" value="PROKAR_LIPOPROTEIN"/>
    <property type="match status" value="1"/>
</dbReference>
<dbReference type="OrthoDB" id="9815328at2"/>
<dbReference type="RefSeq" id="WP_025164219.1">
    <property type="nucleotide sequence ID" value="NZ_AWSQ01000001.1"/>
</dbReference>
<name>A0A0A1YNA1_9PSED</name>
<organism evidence="1 2">
    <name type="scientific">Pseudomonas taeanensis MS-3</name>
    <dbReference type="NCBI Taxonomy" id="1395571"/>
    <lineage>
        <taxon>Bacteria</taxon>
        <taxon>Pseudomonadati</taxon>
        <taxon>Pseudomonadota</taxon>
        <taxon>Gammaproteobacteria</taxon>
        <taxon>Pseudomonadales</taxon>
        <taxon>Pseudomonadaceae</taxon>
        <taxon>Pseudomonas</taxon>
    </lineage>
</organism>
<reference evidence="1 2" key="1">
    <citation type="journal article" date="2014" name="Genome Announc.">
        <title>Draft Genome Sequence of Petroleum Oil-Degrading Marine Bacterium Pseudomonas taeanensis Strain MS-3, Isolated from a Crude Oil-Contaminated Seashore.</title>
        <authorList>
            <person name="Lee S.Y."/>
            <person name="Kim S.H."/>
            <person name="Lee D.G."/>
            <person name="Shin S."/>
            <person name="Yun S.H."/>
            <person name="Choi C.W."/>
            <person name="Chung Y.H."/>
            <person name="Choi J.S."/>
            <person name="Kahng H.Y."/>
            <person name="Kim S.I."/>
        </authorList>
    </citation>
    <scope>NUCLEOTIDE SEQUENCE [LARGE SCALE GENOMIC DNA]</scope>
    <source>
        <strain evidence="1 2">MS-3</strain>
    </source>
</reference>
<evidence type="ECO:0000313" key="1">
    <source>
        <dbReference type="EMBL" id="KFX71377.1"/>
    </source>
</evidence>
<dbReference type="eggNOG" id="ENOG5033CN4">
    <property type="taxonomic scope" value="Bacteria"/>
</dbReference>
<dbReference type="AlphaFoldDB" id="A0A0A1YNA1"/>
<dbReference type="Proteomes" id="UP000030063">
    <property type="component" value="Unassembled WGS sequence"/>
</dbReference>
<sequence length="130" mass="14734">MLRALLLSLTLSALVGCTSKPIENIQQTVPGSSVRSSADMQQAIVRALNKREWLVQRVSPIDILAEITQRGRHHAEISIPYSASQFAIQYRDSWGLDQQDGKIHRNYNRWVDNLRNDILQELQAQSLGQP</sequence>
<dbReference type="STRING" id="1395571.TMS3_0105475"/>
<comment type="caution">
    <text evidence="1">The sequence shown here is derived from an EMBL/GenBank/DDBJ whole genome shotgun (WGS) entry which is preliminary data.</text>
</comment>
<evidence type="ECO:0008006" key="3">
    <source>
        <dbReference type="Google" id="ProtNLM"/>
    </source>
</evidence>
<protein>
    <recommendedName>
        <fullName evidence="3">Lipoprotein</fullName>
    </recommendedName>
</protein>
<proteinExistence type="predicted"/>
<accession>A0A0A1YNA1</accession>
<gene>
    <name evidence="1" type="ORF">TMS3_0105475</name>
</gene>
<dbReference type="EMBL" id="AWSQ01000001">
    <property type="protein sequence ID" value="KFX71377.1"/>
    <property type="molecule type" value="Genomic_DNA"/>
</dbReference>